<dbReference type="GO" id="GO:1904121">
    <property type="term" value="F:phosphatidylethanolamine transfer activity"/>
    <property type="evidence" value="ECO:0007669"/>
    <property type="project" value="EnsemblFungi"/>
</dbReference>
<dbReference type="OrthoDB" id="10051416at2759"/>
<reference evidence="5" key="1">
    <citation type="journal article" date="2012" name="G3 (Bethesda)">
        <title>Pichia sorbitophila, an interspecies yeast hybrid reveals early steps of genome resolution following polyploidization.</title>
        <authorList>
            <person name="Leh Louis V."/>
            <person name="Despons L."/>
            <person name="Friedrich A."/>
            <person name="Martin T."/>
            <person name="Durrens P."/>
            <person name="Casaregola S."/>
            <person name="Neuveglise C."/>
            <person name="Fairhead C."/>
            <person name="Marck C."/>
            <person name="Cruz J.A."/>
            <person name="Straub M.L."/>
            <person name="Kugler V."/>
            <person name="Sacerdot C."/>
            <person name="Uzunov Z."/>
            <person name="Thierry A."/>
            <person name="Weiss S."/>
            <person name="Bleykasten C."/>
            <person name="De Montigny J."/>
            <person name="Jacques N."/>
            <person name="Jung P."/>
            <person name="Lemaire M."/>
            <person name="Mallet S."/>
            <person name="Morel G."/>
            <person name="Richard G.F."/>
            <person name="Sarkar A."/>
            <person name="Savel G."/>
            <person name="Schacherer J."/>
            <person name="Seret M.L."/>
            <person name="Talla E."/>
            <person name="Samson G."/>
            <person name="Jubin C."/>
            <person name="Poulain J."/>
            <person name="Vacherie B."/>
            <person name="Barbe V."/>
            <person name="Pelletier E."/>
            <person name="Sherman D.J."/>
            <person name="Westhof E."/>
            <person name="Weissenbach J."/>
            <person name="Baret P.V."/>
            <person name="Wincker P."/>
            <person name="Gaillardin C."/>
            <person name="Dujon B."/>
            <person name="Souciet J.L."/>
        </authorList>
    </citation>
    <scope>NUCLEOTIDE SEQUENCE [LARGE SCALE GENOMIC DNA]</scope>
    <source>
        <strain evidence="5">CBS 270.75 / DBVPG 7215 / KCTC 17166 / NRRL Y-17582</strain>
    </source>
</reference>
<dbReference type="InterPro" id="IPR029636">
    <property type="entry name" value="Csf1"/>
</dbReference>
<dbReference type="FunCoup" id="G8JTM0">
    <property type="interactions" value="78"/>
</dbReference>
<dbReference type="Pfam" id="PF21678">
    <property type="entry name" value="Csf1_N"/>
    <property type="match status" value="1"/>
</dbReference>
<name>G8JTM0_ERECY</name>
<dbReference type="Pfam" id="PF25038">
    <property type="entry name" value="Csf1_C"/>
    <property type="match status" value="1"/>
</dbReference>
<dbReference type="PANTHER" id="PTHR32085">
    <property type="entry name" value="PROTEIN CSF1"/>
    <property type="match status" value="1"/>
</dbReference>
<keyword evidence="1" id="KW-0472">Membrane</keyword>
<gene>
    <name evidence="4" type="ordered locus">Ecym_4310</name>
</gene>
<evidence type="ECO:0000313" key="5">
    <source>
        <dbReference type="Proteomes" id="UP000006790"/>
    </source>
</evidence>
<dbReference type="OMA" id="YGLEWFI"/>
<dbReference type="PANTHER" id="PTHR32085:SF3">
    <property type="entry name" value="PROTEIN CSF1"/>
    <property type="match status" value="1"/>
</dbReference>
<feature type="transmembrane region" description="Helical" evidence="1">
    <location>
        <begin position="20"/>
        <end position="41"/>
    </location>
</feature>
<dbReference type="HOGENOM" id="CLU_000126_1_0_1"/>
<dbReference type="GO" id="GO:0016020">
    <property type="term" value="C:membrane"/>
    <property type="evidence" value="ECO:0007669"/>
    <property type="project" value="InterPro"/>
</dbReference>
<dbReference type="InterPro" id="IPR056779">
    <property type="entry name" value="Csf1_C"/>
</dbReference>
<evidence type="ECO:0000256" key="1">
    <source>
        <dbReference type="SAM" id="Phobius"/>
    </source>
</evidence>
<proteinExistence type="predicted"/>
<dbReference type="GO" id="GO:0006113">
    <property type="term" value="P:fermentation"/>
    <property type="evidence" value="ECO:0007669"/>
    <property type="project" value="EnsemblFungi"/>
</dbReference>
<evidence type="ECO:0000259" key="3">
    <source>
        <dbReference type="Pfam" id="PF25038"/>
    </source>
</evidence>
<dbReference type="RefSeq" id="XP_003646190.1">
    <property type="nucleotide sequence ID" value="XM_003646142.1"/>
</dbReference>
<protein>
    <recommendedName>
        <fullName evidence="6">Protein CSF1</fullName>
    </recommendedName>
</protein>
<evidence type="ECO:0000259" key="2">
    <source>
        <dbReference type="Pfam" id="PF21678"/>
    </source>
</evidence>
<dbReference type="InParanoid" id="G8JTM0"/>
<dbReference type="GO" id="GO:0055091">
    <property type="term" value="P:phospholipid homeostasis"/>
    <property type="evidence" value="ECO:0007669"/>
    <property type="project" value="EnsemblFungi"/>
</dbReference>
<dbReference type="Proteomes" id="UP000006790">
    <property type="component" value="Chromosome 4"/>
</dbReference>
<dbReference type="eggNOG" id="KOG3596">
    <property type="taxonomic scope" value="Eukaryota"/>
</dbReference>
<evidence type="ECO:0000313" key="4">
    <source>
        <dbReference type="EMBL" id="AET39373.1"/>
    </source>
</evidence>
<feature type="domain" description="Csf1 N-terminal" evidence="2">
    <location>
        <begin position="34"/>
        <end position="1513"/>
    </location>
</feature>
<keyword evidence="1" id="KW-1133">Transmembrane helix</keyword>
<sequence>MDFQTEFEAIQVPYERRFGWVFLVNWAQLILINVFTTFYLWRAIGYIVTKILNWVIWKRYKVVINIQSLGFSIIGGKVYFKNISITDRDQTISILKGTFTWRYWLLNPRPTQLKNSNINDENSKCRFKLECDGVELFIYNKIAVYEDILNELAKSDKDSSRKFATDDESIFGRVKTDSSVMFDPLDESSEQSKVGQTILNSVSNQSAVPLYLDFLPAEVILSSGAVVVGNKHTPSVAIIQYARIEGIIDVAGPTSNLDQYKLRSEFELSSTRVSVKPNISFGNGSSSKKHKIDGKPFNLWQKLKDCLLFTISHILAFTGNKKGLTGQEEFLTSWKGLAMYDVATSDTFSDEIPFDLQNHEYAKYTTILNADRIKLLYSYDTPGVITETLIKGYENGDIPPSPEYSIDVQLYDANFYYGPWAHRQLQYFIKMFSPAVSRDFSAHRKPVLGKSREHANFRCEIVIMEDSVWRIPTKEPSKDAAFLDKYKSTNDESRAFGWIDIKLNKDTNISIELGLQASECGFENTFHANLVNPVIITSVNHDVLFNAKAHQIIARQSYPHQWNSAITWALHFISSDLELFILRDHFNLLVDLFTDFASGDAVPYELFRPVLYQFSWDISNYSLYLNANDANIVNNPLDFNENCYISIHGNSARIGVKLPIETISEESITISYEIYTPKFDIQLKTPPWHTLHEFMAQRFVGRSHEFSASGSYLSYNDVDIDNVDTINLECKTNHATFLAYGFLLRYVMNLKLNYFGEFAQFRTTEEYSEELAQRNDVATDIFNNNDDDQTTELVEPNSYGESGFDILHGKKIDKASLKRTVNEKDIWVTFFFEDGCFVLPESFYDFKSCFGLHFDNITFDMRYLSYYADLAFSMNSTYIKRYPDVSSNSVFDVCGSNPFITSNYDGYLSEFNIHIHRMFGLPPAEETYLFKIDVSLGYLSFESDIEALKGFIQFITKFSFGFDNFEDVLHYEMARSFDISCLSFFADDISIRLNNIDTNKFISLSIPNVSLKLLDFGTSKYSLRANIDIPNFDFLVSSMDDHNIVLGTISTSISFAIFSRNPDFKTTNNLQTQHILLSDAPFCRCSFLHPQEYQTSDLYKLLYASIPPSSSIPLLPEPIGPNNFDTIFENLLGDIYQDYISEGTFDISNDTKLQLNIDEFKKHSENSFSKHKTKNLTIDIVDELHEVRSFVFELPHINIDIHIDVLEVFADLYRQLTTFTISDTIDGLGVDIVNNFSKTFFGASSVTEAKVVCPRIDFRLRMYEYYALEDVKHYFVSDINKLDLNLRLRQEYDKESANSEMNSKNKLSVYYKTALINGKMLSKENFIYPSESSEFSYKSTFEELEGYAFYDDDLVTDANLQRGCVFINQEHSDSISEFIKTLYLKFNTFIKSVTISKNFNKSMKRELLIRIAQAGQDYGIQHDPPVITKPAVITRLSRHHVRESRSWRIVTRLRHVLNYLPQYWYETTSLELQKGKFRSEEDAKLQFLDIFTRWRSWEFADVERCFLYKKTYIPAEVTFAKTICFSSDLLTISFNERDKEHLFMNSFMIDIRNDCYVSSAVGESMAAKSNNVYKTVVSLDELQINVDKKIILKLSKLIHTLKFEYVYSNPIVVAKDANGRCKNISLQLNKITTNCFLGNVSLGFIFERIYVYSLIDTLDSGNNSLLSVLLFFDVAKLFFRYKTRNLFSLDFTDLHFNLTYLSKQKTYGFYHSAEFMNINSSIPSINDIIEANNEIRLHINEIGQDFASNIQYTELPVLPDSQVLKPIAMVKMNIAAINIQLQLLLPFILRYSCKEFEINVDFGRILQSSLSLQDTSVELLSLEFQEPYMKYSHSYLKLIGMDLGNTDNLGRISLDSSFSKLSIFEPKKNMRLFLSDIEQAVKNIEILRSTMLETKSSTVQNEFPFSRLIPIQLNLNVEYIGLLLDFGTTLYVLEFNNLEFSFSKDKTSSNPVVPTFSSDYSSESICFLIKDRRVKETLSKVLDFSLRIKVIRSSLLAIQSLQIESSYLHAVLSPMSLVRLLSFVNEFSIMKSIYHDIKPRSTSSNSTLSILPISIKSAHILSYNLCIGWLFDLGYNANEGLIWGYERLFAVYDKPYGKLTLLDAYFSVAHGFSSSTYYPDGNEKGAMNRSYLPSMQINYWLEEENGTKDLFIRVNGEELDVSLLAWWFTIVDEATQSLHKFKKLKETILDPLKVTSNDPILGEWNYLDNPLASSVRSINCIINYAGSSMKLYSRDDIQHGTCSFEIRSPAHTVTIDYKYYPSKKKSHWIRTLATVNTTHNTLFPVCVPLLNEMWLTFNTMLKNSCSQFSNGAPNLASAKAEINYRDLLEAFDIAVIINVGKQEISLTCEPTAKIQATIGFEKFDIKIFTNSMVPDEPLCLSVDLHNLMASSRHVFSREISSSLSLQQISMVFSLTHSEYIHTYGSTLISKPLFYFNVKQIEDLNLFLEIWSIEKQKSVNDIILAPVTASSFESVPSMPKLQRVPINATFSWDYLLIISEIGAEIDLGPSLGLVKVKSDNLWGLSSHNIDWTQKLLISMKEICMSSSGRLGGYVFIKDIVWKSKITWPIINNFHGVPLVELSLALGAFNTKLSFDYHMFFISTIQNAAIELFNQQDERGFLADLLSVSVSVDNIQVFITSLAYANLFDIYSTIRRMRNDSGRTNLDLLESNELKKISSFDNSKMLASLLSLRTELSVNAQLLNLHIFSTTLIGTEVVVLRTRKVIANTKNEASSKTTSDAKVQTELTWQLQDMSLSLSSFKHQLDENQLDKIDVIDYVKLASIIHGGIILEAPSIFVTMNTWQSQYSNVIELLYSSSFGNGVSITWNLRPINFIKDMWSIHINAMKLRHMQKGNSSEIHIPKDEDIEAKLAKVDLGTKYIYKPLEEPNIEMPKIKDLGDATPPVEWFGLNRSRFPGLTHQIVVVPLQKLSAVAEKEYVRILGKV</sequence>
<dbReference type="GeneID" id="11471301"/>
<dbReference type="GO" id="GO:0051604">
    <property type="term" value="P:protein maturation"/>
    <property type="evidence" value="ECO:0007669"/>
    <property type="project" value="EnsemblFungi"/>
</dbReference>
<accession>G8JTM0</accession>
<feature type="domain" description="Csf1 C-terminal region" evidence="3">
    <location>
        <begin position="1586"/>
        <end position="2942"/>
    </location>
</feature>
<evidence type="ECO:0008006" key="6">
    <source>
        <dbReference type="Google" id="ProtNLM"/>
    </source>
</evidence>
<dbReference type="KEGG" id="erc:Ecym_4310"/>
<organism evidence="4 5">
    <name type="scientific">Eremothecium cymbalariae (strain CBS 270.75 / DBVPG 7215 / KCTC 17166 / NRRL Y-17582)</name>
    <name type="common">Yeast</name>
    <dbReference type="NCBI Taxonomy" id="931890"/>
    <lineage>
        <taxon>Eukaryota</taxon>
        <taxon>Fungi</taxon>
        <taxon>Dikarya</taxon>
        <taxon>Ascomycota</taxon>
        <taxon>Saccharomycotina</taxon>
        <taxon>Saccharomycetes</taxon>
        <taxon>Saccharomycetales</taxon>
        <taxon>Saccharomycetaceae</taxon>
        <taxon>Eremothecium</taxon>
    </lineage>
</organism>
<keyword evidence="5" id="KW-1185">Reference proteome</keyword>
<dbReference type="EMBL" id="CP002500">
    <property type="protein sequence ID" value="AET39373.1"/>
    <property type="molecule type" value="Genomic_DNA"/>
</dbReference>
<keyword evidence="1" id="KW-0812">Transmembrane</keyword>
<dbReference type="InterPro" id="IPR048636">
    <property type="entry name" value="Csf1_N"/>
</dbReference>
<dbReference type="GO" id="GO:0140268">
    <property type="term" value="C:endoplasmic reticulum-plasma membrane contact site"/>
    <property type="evidence" value="ECO:0007669"/>
    <property type="project" value="EnsemblFungi"/>
</dbReference>